<sequence length="73" mass="8373">MRICVADDEKQVREGIIHKLRDCHPYAEVFDVGFGQSALDKIFAVQPDLLFVDIRMPEMDGLAILQAVKRFRP</sequence>
<dbReference type="InterPro" id="IPR011006">
    <property type="entry name" value="CheY-like_superfamily"/>
</dbReference>
<dbReference type="Proteomes" id="UP001519887">
    <property type="component" value="Unassembled WGS sequence"/>
</dbReference>
<evidence type="ECO:0000259" key="2">
    <source>
        <dbReference type="PROSITE" id="PS50110"/>
    </source>
</evidence>
<comment type="caution">
    <text evidence="3">The sequence shown here is derived from an EMBL/GenBank/DDBJ whole genome shotgun (WGS) entry which is preliminary data.</text>
</comment>
<accession>A0ABS7C8B1</accession>
<feature type="modified residue" description="4-aspartylphosphate" evidence="1">
    <location>
        <position position="53"/>
    </location>
</feature>
<reference evidence="3 4" key="1">
    <citation type="submission" date="2021-07" db="EMBL/GenBank/DDBJ databases">
        <title>Paenibacillus radiodurans sp. nov., isolated from the southeastern edge of Tengger Desert.</title>
        <authorList>
            <person name="Zhang G."/>
        </authorList>
    </citation>
    <scope>NUCLEOTIDE SEQUENCE [LARGE SCALE GENOMIC DNA]</scope>
    <source>
        <strain evidence="3 4">CCM 7311</strain>
    </source>
</reference>
<feature type="domain" description="Response regulatory" evidence="2">
    <location>
        <begin position="2"/>
        <end position="73"/>
    </location>
</feature>
<name>A0ABS7C8B1_9BACL</name>
<dbReference type="PROSITE" id="PS50110">
    <property type="entry name" value="RESPONSE_REGULATORY"/>
    <property type="match status" value="1"/>
</dbReference>
<evidence type="ECO:0000256" key="1">
    <source>
        <dbReference type="PROSITE-ProRule" id="PRU00169"/>
    </source>
</evidence>
<feature type="non-terminal residue" evidence="3">
    <location>
        <position position="73"/>
    </location>
</feature>
<dbReference type="Pfam" id="PF00072">
    <property type="entry name" value="Response_reg"/>
    <property type="match status" value="1"/>
</dbReference>
<evidence type="ECO:0000313" key="3">
    <source>
        <dbReference type="EMBL" id="MBW7456965.1"/>
    </source>
</evidence>
<dbReference type="Gene3D" id="3.40.50.2300">
    <property type="match status" value="1"/>
</dbReference>
<gene>
    <name evidence="3" type="ORF">K0U00_23300</name>
</gene>
<dbReference type="SUPFAM" id="SSF52172">
    <property type="entry name" value="CheY-like"/>
    <property type="match status" value="1"/>
</dbReference>
<dbReference type="InterPro" id="IPR001789">
    <property type="entry name" value="Sig_transdc_resp-reg_receiver"/>
</dbReference>
<keyword evidence="1" id="KW-0597">Phosphoprotein</keyword>
<dbReference type="EMBL" id="JAHZIK010000714">
    <property type="protein sequence ID" value="MBW7456965.1"/>
    <property type="molecule type" value="Genomic_DNA"/>
</dbReference>
<organism evidence="3 4">
    <name type="scientific">Paenibacillus sepulcri</name>
    <dbReference type="NCBI Taxonomy" id="359917"/>
    <lineage>
        <taxon>Bacteria</taxon>
        <taxon>Bacillati</taxon>
        <taxon>Bacillota</taxon>
        <taxon>Bacilli</taxon>
        <taxon>Bacillales</taxon>
        <taxon>Paenibacillaceae</taxon>
        <taxon>Paenibacillus</taxon>
    </lineage>
</organism>
<proteinExistence type="predicted"/>
<evidence type="ECO:0000313" key="4">
    <source>
        <dbReference type="Proteomes" id="UP001519887"/>
    </source>
</evidence>
<protein>
    <submittedName>
        <fullName evidence="3">Response regulator</fullName>
    </submittedName>
</protein>
<keyword evidence="4" id="KW-1185">Reference proteome</keyword>